<keyword evidence="3" id="KW-1185">Reference proteome</keyword>
<evidence type="ECO:0000313" key="2">
    <source>
        <dbReference type="EMBL" id="GFJ96306.1"/>
    </source>
</evidence>
<dbReference type="AlphaFoldDB" id="A0A6V8LPY4"/>
<sequence>MIVLRGGTVFDGLGAPGVRADVLVADGVIREVGDVPAAAREIDCTGRYVAPGFVDAHAHSDLVPLLPDPQPFKLLQGVTTEINGNCGMSFAPATPSSAPVLAATYGQMLAGPAPIVPSTFAELLDRVGRAGPTNHVAYLVGHHALRLAANGPDADLRPGAAEEMARLAAEAFEAGALGFSTGLIYPPGSFAGVDELTGLAKVAARYGAVYATHMRDEGRHVEEAIDEAVAVARAGGIRLQISHCKAAGRDNHGKAGAVLARIAAARLAGVDAYGDQYPYRAAATMLAALLPTAAGGPAAMARRLADPDQRAALRAQAARGEPGDGIWASSEPAGVHVVKHADASVAGRTLADLAGDADPFDTLCDLVRRDSTAAVVLDLMAEDDVRRIMASPLVGVGSDSGPPFGPAHPRTYGTFPTLLGRYVRETGVLTWPEALRKATSQTARHFGLHGRGAALPGYHADLVVFDPETIGHPGSYVTPDEPVTGIHTVLLAGEPVVEDGQFTGRRAGRVLRRGGS</sequence>
<dbReference type="PANTHER" id="PTHR11647">
    <property type="entry name" value="HYDRANTOINASE/DIHYDROPYRIMIDINASE FAMILY MEMBER"/>
    <property type="match status" value="1"/>
</dbReference>
<dbReference type="Pfam" id="PF07969">
    <property type="entry name" value="Amidohydro_3"/>
    <property type="match status" value="1"/>
</dbReference>
<dbReference type="GO" id="GO:0016812">
    <property type="term" value="F:hydrolase activity, acting on carbon-nitrogen (but not peptide) bonds, in cyclic amides"/>
    <property type="evidence" value="ECO:0007669"/>
    <property type="project" value="TreeGrafter"/>
</dbReference>
<dbReference type="Proteomes" id="UP000482960">
    <property type="component" value="Unassembled WGS sequence"/>
</dbReference>
<dbReference type="InterPro" id="IPR011059">
    <property type="entry name" value="Metal-dep_hydrolase_composite"/>
</dbReference>
<protein>
    <submittedName>
        <fullName evidence="2">Dihydroorotase</fullName>
    </submittedName>
</protein>
<comment type="caution">
    <text evidence="2">The sequence shown here is derived from an EMBL/GenBank/DDBJ whole genome shotgun (WGS) entry which is preliminary data.</text>
</comment>
<dbReference type="SUPFAM" id="SSF51338">
    <property type="entry name" value="Composite domain of metallo-dependent hydrolases"/>
    <property type="match status" value="1"/>
</dbReference>
<reference evidence="2 3" key="1">
    <citation type="submission" date="2020-03" db="EMBL/GenBank/DDBJ databases">
        <title>Whole genome shotgun sequence of Phytohabitans rumicis NBRC 108638.</title>
        <authorList>
            <person name="Komaki H."/>
            <person name="Tamura T."/>
        </authorList>
    </citation>
    <scope>NUCLEOTIDE SEQUENCE [LARGE SCALE GENOMIC DNA]</scope>
    <source>
        <strain evidence="2 3">NBRC 108638</strain>
    </source>
</reference>
<evidence type="ECO:0000259" key="1">
    <source>
        <dbReference type="Pfam" id="PF07969"/>
    </source>
</evidence>
<dbReference type="PANTHER" id="PTHR11647:SF1">
    <property type="entry name" value="COLLAPSIN RESPONSE MEDIATOR PROTEIN"/>
    <property type="match status" value="1"/>
</dbReference>
<dbReference type="CDD" id="cd01297">
    <property type="entry name" value="D-aminoacylase"/>
    <property type="match status" value="1"/>
</dbReference>
<dbReference type="GO" id="GO:0005829">
    <property type="term" value="C:cytosol"/>
    <property type="evidence" value="ECO:0007669"/>
    <property type="project" value="TreeGrafter"/>
</dbReference>
<dbReference type="EMBL" id="BLPG01000002">
    <property type="protein sequence ID" value="GFJ96306.1"/>
    <property type="molecule type" value="Genomic_DNA"/>
</dbReference>
<accession>A0A6V8LPY4</accession>
<gene>
    <name evidence="2" type="ORF">Prum_099480</name>
</gene>
<dbReference type="InterPro" id="IPR032466">
    <property type="entry name" value="Metal_Hydrolase"/>
</dbReference>
<dbReference type="InterPro" id="IPR050378">
    <property type="entry name" value="Metallo-dep_Hydrolases_sf"/>
</dbReference>
<evidence type="ECO:0000313" key="3">
    <source>
        <dbReference type="Proteomes" id="UP000482960"/>
    </source>
</evidence>
<name>A0A6V8LPY4_9ACTN</name>
<dbReference type="Gene3D" id="2.30.40.10">
    <property type="entry name" value="Urease, subunit C, domain 1"/>
    <property type="match status" value="1"/>
</dbReference>
<dbReference type="GO" id="GO:0016811">
    <property type="term" value="F:hydrolase activity, acting on carbon-nitrogen (but not peptide) bonds, in linear amides"/>
    <property type="evidence" value="ECO:0007669"/>
    <property type="project" value="InterPro"/>
</dbReference>
<reference evidence="2 3" key="2">
    <citation type="submission" date="2020-03" db="EMBL/GenBank/DDBJ databases">
        <authorList>
            <person name="Ichikawa N."/>
            <person name="Kimura A."/>
            <person name="Kitahashi Y."/>
            <person name="Uohara A."/>
        </authorList>
    </citation>
    <scope>NUCLEOTIDE SEQUENCE [LARGE SCALE GENOMIC DNA]</scope>
    <source>
        <strain evidence="2 3">NBRC 108638</strain>
    </source>
</reference>
<dbReference type="Gene3D" id="3.20.20.140">
    <property type="entry name" value="Metal-dependent hydrolases"/>
    <property type="match status" value="1"/>
</dbReference>
<dbReference type="SUPFAM" id="SSF51556">
    <property type="entry name" value="Metallo-dependent hydrolases"/>
    <property type="match status" value="1"/>
</dbReference>
<dbReference type="RefSeq" id="WP_246278805.1">
    <property type="nucleotide sequence ID" value="NZ_BAABJB010000047.1"/>
</dbReference>
<dbReference type="InterPro" id="IPR013108">
    <property type="entry name" value="Amidohydro_3"/>
</dbReference>
<dbReference type="InterPro" id="IPR023100">
    <property type="entry name" value="D-aminoacylase_insert_dom_sf"/>
</dbReference>
<proteinExistence type="predicted"/>
<feature type="domain" description="Amidohydrolase 3" evidence="1">
    <location>
        <begin position="40"/>
        <end position="497"/>
    </location>
</feature>
<dbReference type="Gene3D" id="3.30.1490.130">
    <property type="entry name" value="D-aminoacylase. Domain 3"/>
    <property type="match status" value="1"/>
</dbReference>
<organism evidence="2 3">
    <name type="scientific">Phytohabitans rumicis</name>
    <dbReference type="NCBI Taxonomy" id="1076125"/>
    <lineage>
        <taxon>Bacteria</taxon>
        <taxon>Bacillati</taxon>
        <taxon>Actinomycetota</taxon>
        <taxon>Actinomycetes</taxon>
        <taxon>Micromonosporales</taxon>
        <taxon>Micromonosporaceae</taxon>
    </lineage>
</organism>